<dbReference type="GO" id="GO:0016757">
    <property type="term" value="F:glycosyltransferase activity"/>
    <property type="evidence" value="ECO:0007669"/>
    <property type="project" value="InterPro"/>
</dbReference>
<protein>
    <recommendedName>
        <fullName evidence="2">Glycosyl transferase family 1 domain-containing protein</fullName>
    </recommendedName>
</protein>
<comment type="caution">
    <text evidence="3">The sequence shown here is derived from an EMBL/GenBank/DDBJ whole genome shotgun (WGS) entry which is preliminary data.</text>
</comment>
<organism evidence="3 4">
    <name type="scientific">Thalassospira profundimaris</name>
    <dbReference type="NCBI Taxonomy" id="502049"/>
    <lineage>
        <taxon>Bacteria</taxon>
        <taxon>Pseudomonadati</taxon>
        <taxon>Pseudomonadota</taxon>
        <taxon>Alphaproteobacteria</taxon>
        <taxon>Rhodospirillales</taxon>
        <taxon>Thalassospiraceae</taxon>
        <taxon>Thalassospira</taxon>
    </lineage>
</organism>
<evidence type="ECO:0000313" key="3">
    <source>
        <dbReference type="EMBL" id="RCK54064.1"/>
    </source>
</evidence>
<keyword evidence="1" id="KW-0808">Transferase</keyword>
<dbReference type="AlphaFoldDB" id="A0A367XK76"/>
<name>A0A367XK76_9PROT</name>
<dbReference type="EMBL" id="JPWH01000001">
    <property type="protein sequence ID" value="RCK54064.1"/>
    <property type="molecule type" value="Genomic_DNA"/>
</dbReference>
<evidence type="ECO:0000259" key="2">
    <source>
        <dbReference type="Pfam" id="PF00534"/>
    </source>
</evidence>
<evidence type="ECO:0000256" key="1">
    <source>
        <dbReference type="ARBA" id="ARBA00022679"/>
    </source>
</evidence>
<accession>A0A367XK76</accession>
<reference evidence="3 4" key="1">
    <citation type="submission" date="2014-07" db="EMBL/GenBank/DDBJ databases">
        <title>Draft genome sequence of Thalassospira profundimaris S25-3-2.</title>
        <authorList>
            <person name="Lai Q."/>
            <person name="Shao Z."/>
        </authorList>
    </citation>
    <scope>NUCLEOTIDE SEQUENCE [LARGE SCALE GENOMIC DNA]</scope>
    <source>
        <strain evidence="3 4">S25-3-2</strain>
    </source>
</reference>
<dbReference type="Gene3D" id="3.40.50.2000">
    <property type="entry name" value="Glycogen Phosphorylase B"/>
    <property type="match status" value="2"/>
</dbReference>
<evidence type="ECO:0000313" key="4">
    <source>
        <dbReference type="Proteomes" id="UP000252517"/>
    </source>
</evidence>
<feature type="domain" description="Glycosyl transferase family 1" evidence="2">
    <location>
        <begin position="177"/>
        <end position="325"/>
    </location>
</feature>
<dbReference type="SUPFAM" id="SSF53756">
    <property type="entry name" value="UDP-Glycosyltransferase/glycogen phosphorylase"/>
    <property type="match status" value="1"/>
</dbReference>
<dbReference type="RefSeq" id="WP_181847318.1">
    <property type="nucleotide sequence ID" value="NZ_JPWH01000001.1"/>
</dbReference>
<proteinExistence type="predicted"/>
<dbReference type="InterPro" id="IPR001296">
    <property type="entry name" value="Glyco_trans_1"/>
</dbReference>
<dbReference type="GO" id="GO:0009103">
    <property type="term" value="P:lipopolysaccharide biosynthetic process"/>
    <property type="evidence" value="ECO:0007669"/>
    <property type="project" value="TreeGrafter"/>
</dbReference>
<gene>
    <name evidence="3" type="ORF">TH25_01600</name>
</gene>
<dbReference type="Proteomes" id="UP000252517">
    <property type="component" value="Unassembled WGS sequence"/>
</dbReference>
<dbReference type="Pfam" id="PF00534">
    <property type="entry name" value="Glycos_transf_1"/>
    <property type="match status" value="1"/>
</dbReference>
<dbReference type="CDD" id="cd03809">
    <property type="entry name" value="GT4_MtfB-like"/>
    <property type="match status" value="1"/>
</dbReference>
<dbReference type="PANTHER" id="PTHR46401">
    <property type="entry name" value="GLYCOSYLTRANSFERASE WBBK-RELATED"/>
    <property type="match status" value="1"/>
</dbReference>
<dbReference type="PANTHER" id="PTHR46401:SF2">
    <property type="entry name" value="GLYCOSYLTRANSFERASE WBBK-RELATED"/>
    <property type="match status" value="1"/>
</dbReference>
<sequence>MSKKIYVNCRYLTQHTTGVQRYAEEICKKLSEIDENLIFVAPPKKYMLKNHTSIKIVNFGFFNGHIWEQFVLPFYFIKKRNYILLNLANTAPIFGTKNALVLHDIQFARKPRIHSFLFTAIYKAIIPLALKRSSPIITVSHESKKDILKFYKTKKEIIIAPNATSETFSSNAITETFKKKYILSISPFSYHKNFSNIIKSFLSLEDKSYQLIITGTPNKNFNFSKDDIELKNVKFIGRVTDTELKNLYQHAKCLIYPSFSEGFGLPIIEAQKCQCPVIASDIPVFHEVGGESILYCNPFDYRDIANKIELLIRDVSLCEELKNRGLINSEKYSWQRSAEKIYNAIQKQVI</sequence>